<reference evidence="1" key="1">
    <citation type="journal article" date="2015" name="Nature">
        <title>Complex archaea that bridge the gap between prokaryotes and eukaryotes.</title>
        <authorList>
            <person name="Spang A."/>
            <person name="Saw J.H."/>
            <person name="Jorgensen S.L."/>
            <person name="Zaremba-Niedzwiedzka K."/>
            <person name="Martijn J."/>
            <person name="Lind A.E."/>
            <person name="van Eijk R."/>
            <person name="Schleper C."/>
            <person name="Guy L."/>
            <person name="Ettema T.J."/>
        </authorList>
    </citation>
    <scope>NUCLEOTIDE SEQUENCE</scope>
</reference>
<comment type="caution">
    <text evidence="1">The sequence shown here is derived from an EMBL/GenBank/DDBJ whole genome shotgun (WGS) entry which is preliminary data.</text>
</comment>
<feature type="non-terminal residue" evidence="1">
    <location>
        <position position="253"/>
    </location>
</feature>
<dbReference type="EMBL" id="LAZR01031506">
    <property type="protein sequence ID" value="KKL53556.1"/>
    <property type="molecule type" value="Genomic_DNA"/>
</dbReference>
<protein>
    <submittedName>
        <fullName evidence="1">Uncharacterized protein</fullName>
    </submittedName>
</protein>
<sequence length="253" mass="26982">MPQLGKIAGKSLGFLGSKALSPSLPSFAPSPNIRTPAFNLTGTPGGNVTLQRLAGPQRFTDILADLADVRGEVKPGFGRFTEAAVTALGEARNRALGTARDILTRRRVMGASFSTNQLASIERAFGIEEEKVRSSALLQEIETTRVLIDQSFRVNLEGLRLDLDELRLATGVSDSILQVMSQQAVIDKQLATKAKRRIGLDDPTHRGVAQIASVVPAAHGGFDIARPRVSVNGTGIAGHHPCLLGFEGDRRIG</sequence>
<evidence type="ECO:0000313" key="1">
    <source>
        <dbReference type="EMBL" id="KKL53556.1"/>
    </source>
</evidence>
<dbReference type="AlphaFoldDB" id="A0A0F9DIA0"/>
<accession>A0A0F9DIA0</accession>
<proteinExistence type="predicted"/>
<organism evidence="1">
    <name type="scientific">marine sediment metagenome</name>
    <dbReference type="NCBI Taxonomy" id="412755"/>
    <lineage>
        <taxon>unclassified sequences</taxon>
        <taxon>metagenomes</taxon>
        <taxon>ecological metagenomes</taxon>
    </lineage>
</organism>
<gene>
    <name evidence="1" type="ORF">LCGC14_2274240</name>
</gene>
<name>A0A0F9DIA0_9ZZZZ</name>